<proteinExistence type="predicted"/>
<dbReference type="Gene3D" id="3.10.105.10">
    <property type="entry name" value="Dipeptide-binding Protein, Domain 3"/>
    <property type="match status" value="1"/>
</dbReference>
<dbReference type="InterPro" id="IPR039424">
    <property type="entry name" value="SBP_5"/>
</dbReference>
<evidence type="ECO:0000313" key="6">
    <source>
        <dbReference type="Proteomes" id="UP001175097"/>
    </source>
</evidence>
<protein>
    <submittedName>
        <fullName evidence="5">ABC transporter substrate-binding protein</fullName>
    </submittedName>
</protein>
<feature type="chain" id="PRO_5046155942" evidence="3">
    <location>
        <begin position="22"/>
        <end position="522"/>
    </location>
</feature>
<evidence type="ECO:0000259" key="4">
    <source>
        <dbReference type="Pfam" id="PF00496"/>
    </source>
</evidence>
<feature type="compositionally biased region" description="Basic and acidic residues" evidence="2">
    <location>
        <begin position="23"/>
        <end position="32"/>
    </location>
</feature>
<dbReference type="InterPro" id="IPR000914">
    <property type="entry name" value="SBP_5_dom"/>
</dbReference>
<gene>
    <name evidence="5" type="ORF">P5G49_11525</name>
</gene>
<evidence type="ECO:0000313" key="5">
    <source>
        <dbReference type="EMBL" id="MDN4608098.1"/>
    </source>
</evidence>
<sequence>MKFIKYAIFLGVLLLALAGCSKDDKAGADTTKKGTTSGGELRVAVPSEPPTLDTHVNTTTISSNIARNIFETLLTFDSKGGIQPMLAESYKEDGKTIEFKLRKGVKFHNGEELKAKDVVASMNRWIHVSSSGKETFKGANFSEVDEYTVLLEMAQPTSTATLVLSYSGGESPSIMPASVLEGKEEKEKVTEYIGTGPFKFKDWKQNQHIHMTKFEDYSHRDEPGDGLAGKREALVDDLYIVFVPDSSTRVAGLLSGEYDAGMEMPIDNVDQLKANKDVVLKSVPRELLLLYFNKKEGLFANQVARDAVNAAVKKEDVLKAAFVNPEFYKTNHHVMLANQEAQWYSDLGKDEYGKQDAELAKKLFAEAGYKGEEIRLMTSRDYDHMYNASIVVQEQLKKAGVNVKLEVYDWPTFSERRNDPSAFDITIITNKGKVEPTSLVWSRPDYVGWTNSEKLAPITAKIRTAPSLDEARKYYDELQAFFLEYKPAIKMGDGDMLFAGRTSLSQLEDIDGLIFWNVSNSK</sequence>
<dbReference type="Proteomes" id="UP001175097">
    <property type="component" value="Unassembled WGS sequence"/>
</dbReference>
<dbReference type="PANTHER" id="PTHR30290:SF38">
    <property type="entry name" value="D,D-DIPEPTIDE-BINDING PERIPLASMIC PROTEIN DDPA-RELATED"/>
    <property type="match status" value="1"/>
</dbReference>
<keyword evidence="6" id="KW-1185">Reference proteome</keyword>
<reference evidence="5" key="1">
    <citation type="submission" date="2023-03" db="EMBL/GenBank/DDBJ databases">
        <title>MT1 and MT2 Draft Genomes of Novel Species.</title>
        <authorList>
            <person name="Venkateswaran K."/>
        </authorList>
    </citation>
    <scope>NUCLEOTIDE SEQUENCE</scope>
    <source>
        <strain evidence="5">F6_3S_P_2</strain>
    </source>
</reference>
<feature type="region of interest" description="Disordered" evidence="2">
    <location>
        <begin position="23"/>
        <end position="42"/>
    </location>
</feature>
<dbReference type="RefSeq" id="WP_301243942.1">
    <property type="nucleotide sequence ID" value="NZ_JAROCC010000008.1"/>
</dbReference>
<keyword evidence="1 3" id="KW-0732">Signal</keyword>
<evidence type="ECO:0000256" key="1">
    <source>
        <dbReference type="ARBA" id="ARBA00022729"/>
    </source>
</evidence>
<name>A0ABT8JTI0_9BACL</name>
<dbReference type="Gene3D" id="3.90.76.10">
    <property type="entry name" value="Dipeptide-binding Protein, Domain 1"/>
    <property type="match status" value="1"/>
</dbReference>
<accession>A0ABT8JTI0</accession>
<evidence type="ECO:0000256" key="2">
    <source>
        <dbReference type="SAM" id="MobiDB-lite"/>
    </source>
</evidence>
<comment type="caution">
    <text evidence="5">The sequence shown here is derived from an EMBL/GenBank/DDBJ whole genome shotgun (WGS) entry which is preliminary data.</text>
</comment>
<dbReference type="InterPro" id="IPR030678">
    <property type="entry name" value="Peptide/Ni-bd"/>
</dbReference>
<dbReference type="PANTHER" id="PTHR30290">
    <property type="entry name" value="PERIPLASMIC BINDING COMPONENT OF ABC TRANSPORTER"/>
    <property type="match status" value="1"/>
</dbReference>
<dbReference type="Gene3D" id="3.40.190.10">
    <property type="entry name" value="Periplasmic binding protein-like II"/>
    <property type="match status" value="1"/>
</dbReference>
<dbReference type="PROSITE" id="PS51257">
    <property type="entry name" value="PROKAR_LIPOPROTEIN"/>
    <property type="match status" value="1"/>
</dbReference>
<feature type="domain" description="Solute-binding protein family 5" evidence="4">
    <location>
        <begin position="82"/>
        <end position="419"/>
    </location>
</feature>
<evidence type="ECO:0000256" key="3">
    <source>
        <dbReference type="SAM" id="SignalP"/>
    </source>
</evidence>
<dbReference type="Pfam" id="PF00496">
    <property type="entry name" value="SBP_bac_5"/>
    <property type="match status" value="1"/>
</dbReference>
<dbReference type="EMBL" id="JAROCC010000008">
    <property type="protein sequence ID" value="MDN4608098.1"/>
    <property type="molecule type" value="Genomic_DNA"/>
</dbReference>
<feature type="signal peptide" evidence="3">
    <location>
        <begin position="1"/>
        <end position="21"/>
    </location>
</feature>
<organism evidence="5 6">
    <name type="scientific">Sporosarcina highlanderae</name>
    <dbReference type="NCBI Taxonomy" id="3035916"/>
    <lineage>
        <taxon>Bacteria</taxon>
        <taxon>Bacillati</taxon>
        <taxon>Bacillota</taxon>
        <taxon>Bacilli</taxon>
        <taxon>Bacillales</taxon>
        <taxon>Caryophanaceae</taxon>
        <taxon>Sporosarcina</taxon>
    </lineage>
</organism>
<dbReference type="SUPFAM" id="SSF53850">
    <property type="entry name" value="Periplasmic binding protein-like II"/>
    <property type="match status" value="1"/>
</dbReference>
<dbReference type="CDD" id="cd08502">
    <property type="entry name" value="PBP2_NikA_DppA_OppA_like_16"/>
    <property type="match status" value="1"/>
</dbReference>
<dbReference type="PIRSF" id="PIRSF002741">
    <property type="entry name" value="MppA"/>
    <property type="match status" value="1"/>
</dbReference>